<dbReference type="EMBL" id="JAJSOF020000001">
    <property type="protein sequence ID" value="KAJ4452087.1"/>
    <property type="molecule type" value="Genomic_DNA"/>
</dbReference>
<proteinExistence type="predicted"/>
<sequence>MAGLCEGGNEPAGSLKAICIPTEKKSPAVKPCSQFLWETPRPGGRKRLVATDAYLEMSSNYSYCFNALHLAMKPLAFSRVLHFIKNDRPRVVIYAQSVARSVTIRSRLAAACLDSAESRSPDVASRSTSRLERLMGIID</sequence>
<protein>
    <submittedName>
        <fullName evidence="1">Uncharacterized protein</fullName>
    </submittedName>
</protein>
<evidence type="ECO:0000313" key="1">
    <source>
        <dbReference type="EMBL" id="KAJ4452087.1"/>
    </source>
</evidence>
<accession>A0ABQ8U339</accession>
<organism evidence="1 2">
    <name type="scientific">Periplaneta americana</name>
    <name type="common">American cockroach</name>
    <name type="synonym">Blatta americana</name>
    <dbReference type="NCBI Taxonomy" id="6978"/>
    <lineage>
        <taxon>Eukaryota</taxon>
        <taxon>Metazoa</taxon>
        <taxon>Ecdysozoa</taxon>
        <taxon>Arthropoda</taxon>
        <taxon>Hexapoda</taxon>
        <taxon>Insecta</taxon>
        <taxon>Pterygota</taxon>
        <taxon>Neoptera</taxon>
        <taxon>Polyneoptera</taxon>
        <taxon>Dictyoptera</taxon>
        <taxon>Blattodea</taxon>
        <taxon>Blattoidea</taxon>
        <taxon>Blattidae</taxon>
        <taxon>Blattinae</taxon>
        <taxon>Periplaneta</taxon>
    </lineage>
</organism>
<name>A0ABQ8U339_PERAM</name>
<dbReference type="Proteomes" id="UP001148838">
    <property type="component" value="Unassembled WGS sequence"/>
</dbReference>
<reference evidence="1 2" key="1">
    <citation type="journal article" date="2022" name="Allergy">
        <title>Genome assembly and annotation of Periplaneta americana reveal a comprehensive cockroach allergen profile.</title>
        <authorList>
            <person name="Wang L."/>
            <person name="Xiong Q."/>
            <person name="Saelim N."/>
            <person name="Wang L."/>
            <person name="Nong W."/>
            <person name="Wan A.T."/>
            <person name="Shi M."/>
            <person name="Liu X."/>
            <person name="Cao Q."/>
            <person name="Hui J.H.L."/>
            <person name="Sookrung N."/>
            <person name="Leung T.F."/>
            <person name="Tungtrongchitr A."/>
            <person name="Tsui S.K.W."/>
        </authorList>
    </citation>
    <scope>NUCLEOTIDE SEQUENCE [LARGE SCALE GENOMIC DNA]</scope>
    <source>
        <strain evidence="1">PWHHKU_190912</strain>
    </source>
</reference>
<comment type="caution">
    <text evidence="1">The sequence shown here is derived from an EMBL/GenBank/DDBJ whole genome shotgun (WGS) entry which is preliminary data.</text>
</comment>
<keyword evidence="2" id="KW-1185">Reference proteome</keyword>
<gene>
    <name evidence="1" type="ORF">ANN_03603</name>
</gene>
<evidence type="ECO:0000313" key="2">
    <source>
        <dbReference type="Proteomes" id="UP001148838"/>
    </source>
</evidence>